<dbReference type="EMBL" id="MFTP01000003">
    <property type="protein sequence ID" value="OGI66121.1"/>
    <property type="molecule type" value="Genomic_DNA"/>
</dbReference>
<protein>
    <submittedName>
        <fullName evidence="1">Uncharacterized protein</fullName>
    </submittedName>
</protein>
<accession>A0A1F6V8X2</accession>
<evidence type="ECO:0000313" key="2">
    <source>
        <dbReference type="Proteomes" id="UP000177370"/>
    </source>
</evidence>
<name>A0A1F6V8X2_9BACT</name>
<reference evidence="1 2" key="1">
    <citation type="journal article" date="2016" name="Nat. Commun.">
        <title>Thousands of microbial genomes shed light on interconnected biogeochemical processes in an aquifer system.</title>
        <authorList>
            <person name="Anantharaman K."/>
            <person name="Brown C.T."/>
            <person name="Hug L.A."/>
            <person name="Sharon I."/>
            <person name="Castelle C.J."/>
            <person name="Probst A.J."/>
            <person name="Thomas B.C."/>
            <person name="Singh A."/>
            <person name="Wilkins M.J."/>
            <person name="Karaoz U."/>
            <person name="Brodie E.L."/>
            <person name="Williams K.H."/>
            <person name="Hubbard S.S."/>
            <person name="Banfield J.F."/>
        </authorList>
    </citation>
    <scope>NUCLEOTIDE SEQUENCE [LARGE SCALE GENOMIC DNA]</scope>
</reference>
<evidence type="ECO:0000313" key="1">
    <source>
        <dbReference type="EMBL" id="OGI66121.1"/>
    </source>
</evidence>
<dbReference type="AlphaFoldDB" id="A0A1F6V8X2"/>
<proteinExistence type="predicted"/>
<gene>
    <name evidence="1" type="ORF">A2647_03020</name>
</gene>
<sequence length="75" mass="8893">MIWRDFLFYFSVWWWRERGRVSPKGETDGIQNGLGFAKLFSGEKDLAKPRRISRPQKGVWGMNAGGLLLDFRRRF</sequence>
<comment type="caution">
    <text evidence="1">The sequence shown here is derived from an EMBL/GenBank/DDBJ whole genome shotgun (WGS) entry which is preliminary data.</text>
</comment>
<dbReference type="Proteomes" id="UP000177370">
    <property type="component" value="Unassembled WGS sequence"/>
</dbReference>
<organism evidence="1 2">
    <name type="scientific">Candidatus Nomurabacteria bacterium RIFCSPHIGHO2_01_FULL_40_24b</name>
    <dbReference type="NCBI Taxonomy" id="1801739"/>
    <lineage>
        <taxon>Bacteria</taxon>
        <taxon>Candidatus Nomuraibacteriota</taxon>
    </lineage>
</organism>